<dbReference type="GO" id="GO:0016874">
    <property type="term" value="F:ligase activity"/>
    <property type="evidence" value="ECO:0007669"/>
    <property type="project" value="UniProtKB-KW"/>
</dbReference>
<sequence>MAESSDEKPNTPLPSSSRSDLSEYSKSKISVGTTPWIDYAARQAQLAQKTAEETVDSAIAVTKSRVDRFLTTGSSHLHQTIDSLQDLKSEYDVYEDIVFGKIKEGVLVAASHPVASCSAAVGLGFLALKKEIEKGINGNNRKDWRKREREDVVSWYVDALGVWGPGQPWMMQNG</sequence>
<dbReference type="EMBL" id="BJWL01000233">
    <property type="protein sequence ID" value="GFS35544.1"/>
    <property type="molecule type" value="Genomic_DNA"/>
</dbReference>
<comment type="caution">
    <text evidence="2">The sequence shown here is derived from an EMBL/GenBank/DDBJ whole genome shotgun (WGS) entry which is preliminary data.</text>
</comment>
<dbReference type="PANTHER" id="PTHR34554">
    <property type="entry name" value="RGS1-HXK1-INTERACTING PROTEIN 1"/>
    <property type="match status" value="1"/>
</dbReference>
<dbReference type="OrthoDB" id="1907298at2759"/>
<reference evidence="3" key="1">
    <citation type="submission" date="2019-07" db="EMBL/GenBank/DDBJ databases">
        <title>De Novo Assembly of kiwifruit Actinidia rufa.</title>
        <authorList>
            <person name="Sugita-Konishi S."/>
            <person name="Sato K."/>
            <person name="Mori E."/>
            <person name="Abe Y."/>
            <person name="Kisaki G."/>
            <person name="Hamano K."/>
            <person name="Suezawa K."/>
            <person name="Otani M."/>
            <person name="Fukuda T."/>
            <person name="Manabe T."/>
            <person name="Gomi K."/>
            <person name="Tabuchi M."/>
            <person name="Akimitsu K."/>
            <person name="Kataoka I."/>
        </authorList>
    </citation>
    <scope>NUCLEOTIDE SEQUENCE [LARGE SCALE GENOMIC DNA]</scope>
    <source>
        <strain evidence="3">cv. Fuchu</strain>
    </source>
</reference>
<keyword evidence="2" id="KW-0436">Ligase</keyword>
<dbReference type="AlphaFoldDB" id="A0A7J0DJM1"/>
<accession>A0A7J0DJM1</accession>
<proteinExistence type="predicted"/>
<gene>
    <name evidence="2" type="ORF">Acr_00g0040530</name>
</gene>
<protein>
    <submittedName>
        <fullName evidence="2">Alanine-tRNA ligase</fullName>
    </submittedName>
</protein>
<dbReference type="InterPro" id="IPR053284">
    <property type="entry name" value="RGS1-HXK1_interactor"/>
</dbReference>
<keyword evidence="3" id="KW-1185">Reference proteome</keyword>
<evidence type="ECO:0000313" key="2">
    <source>
        <dbReference type="EMBL" id="GFS35544.1"/>
    </source>
</evidence>
<dbReference type="PANTHER" id="PTHR34554:SF1">
    <property type="entry name" value="ALANINE-TRNA LIGASE"/>
    <property type="match status" value="1"/>
</dbReference>
<name>A0A7J0DJM1_9ERIC</name>
<dbReference type="Proteomes" id="UP000585474">
    <property type="component" value="Unassembled WGS sequence"/>
</dbReference>
<evidence type="ECO:0000313" key="3">
    <source>
        <dbReference type="Proteomes" id="UP000585474"/>
    </source>
</evidence>
<organism evidence="2 3">
    <name type="scientific">Actinidia rufa</name>
    <dbReference type="NCBI Taxonomy" id="165716"/>
    <lineage>
        <taxon>Eukaryota</taxon>
        <taxon>Viridiplantae</taxon>
        <taxon>Streptophyta</taxon>
        <taxon>Embryophyta</taxon>
        <taxon>Tracheophyta</taxon>
        <taxon>Spermatophyta</taxon>
        <taxon>Magnoliopsida</taxon>
        <taxon>eudicotyledons</taxon>
        <taxon>Gunneridae</taxon>
        <taxon>Pentapetalae</taxon>
        <taxon>asterids</taxon>
        <taxon>Ericales</taxon>
        <taxon>Actinidiaceae</taxon>
        <taxon>Actinidia</taxon>
    </lineage>
</organism>
<evidence type="ECO:0000256" key="1">
    <source>
        <dbReference type="SAM" id="MobiDB-lite"/>
    </source>
</evidence>
<feature type="region of interest" description="Disordered" evidence="1">
    <location>
        <begin position="1"/>
        <end position="26"/>
    </location>
</feature>